<dbReference type="Gene3D" id="3.90.320.10">
    <property type="match status" value="1"/>
</dbReference>
<sequence length="145" mass="16885">MFLCGKLKNMTQKYLDELTFNVIGAAIEVHKNMGSGLLESVYQQCMIEELTNRNINFVSEFKVPVVYKGKELDIEFRCDLFVENCLVVELKSVSEIKPIHDAQVLNYMNLLKVPKGIIINFNCFNIFREGQKTFVNEYFKKLEKE</sequence>
<dbReference type="InterPro" id="IPR026350">
    <property type="entry name" value="GxxExxY"/>
</dbReference>
<keyword evidence="2" id="KW-1185">Reference proteome</keyword>
<name>A0A327YWQ1_9FLAO</name>
<reference evidence="1 2" key="1">
    <citation type="submission" date="2018-06" db="EMBL/GenBank/DDBJ databases">
        <title>Genomic Encyclopedia of Type Strains, Phase III (KMG-III): the genomes of soil and plant-associated and newly described type strains.</title>
        <authorList>
            <person name="Whitman W."/>
        </authorList>
    </citation>
    <scope>NUCLEOTIDE SEQUENCE [LARGE SCALE GENOMIC DNA]</scope>
    <source>
        <strain evidence="1 2">CGMCC 1.12398</strain>
    </source>
</reference>
<proteinExistence type="predicted"/>
<evidence type="ECO:0000313" key="2">
    <source>
        <dbReference type="Proteomes" id="UP000249620"/>
    </source>
</evidence>
<dbReference type="Pfam" id="PF13366">
    <property type="entry name" value="PDDEXK_3"/>
    <property type="match status" value="1"/>
</dbReference>
<dbReference type="EMBL" id="QLMI01000001">
    <property type="protein sequence ID" value="RAK24946.1"/>
    <property type="molecule type" value="Genomic_DNA"/>
</dbReference>
<protein>
    <submittedName>
        <fullName evidence="1">GxxExxY protein</fullName>
    </submittedName>
</protein>
<dbReference type="NCBIfam" id="TIGR04256">
    <property type="entry name" value="GxxExxY"/>
    <property type="match status" value="1"/>
</dbReference>
<dbReference type="Proteomes" id="UP000249620">
    <property type="component" value="Unassembled WGS sequence"/>
</dbReference>
<comment type="caution">
    <text evidence="1">The sequence shown here is derived from an EMBL/GenBank/DDBJ whole genome shotgun (WGS) entry which is preliminary data.</text>
</comment>
<dbReference type="AlphaFoldDB" id="A0A327YWQ1"/>
<accession>A0A327YWQ1</accession>
<organism evidence="1 2">
    <name type="scientific">Flavobacterium aquaticum</name>
    <dbReference type="NCBI Taxonomy" id="1236486"/>
    <lineage>
        <taxon>Bacteria</taxon>
        <taxon>Pseudomonadati</taxon>
        <taxon>Bacteroidota</taxon>
        <taxon>Flavobacteriia</taxon>
        <taxon>Flavobacteriales</taxon>
        <taxon>Flavobacteriaceae</taxon>
        <taxon>Flavobacterium</taxon>
    </lineage>
</organism>
<gene>
    <name evidence="1" type="ORF">B0I03_101102</name>
</gene>
<dbReference type="InterPro" id="IPR011604">
    <property type="entry name" value="PDDEXK-like_dom_sf"/>
</dbReference>
<evidence type="ECO:0000313" key="1">
    <source>
        <dbReference type="EMBL" id="RAK24946.1"/>
    </source>
</evidence>